<dbReference type="STRING" id="1335309.GA0116948_108111"/>
<keyword evidence="1" id="KW-1133">Transmembrane helix</keyword>
<evidence type="ECO:0000256" key="1">
    <source>
        <dbReference type="SAM" id="Phobius"/>
    </source>
</evidence>
<reference evidence="3 4" key="1">
    <citation type="submission" date="2016-08" db="EMBL/GenBank/DDBJ databases">
        <authorList>
            <person name="Seilhamer J.J."/>
        </authorList>
    </citation>
    <scope>NUCLEOTIDE SEQUENCE [LARGE SCALE GENOMIC DNA]</scope>
    <source>
        <strain evidence="3 4">A37T2</strain>
    </source>
</reference>
<dbReference type="OrthoDB" id="2242169at2"/>
<proteinExistence type="predicted"/>
<keyword evidence="1" id="KW-0472">Membrane</keyword>
<keyword evidence="4" id="KW-1185">Reference proteome</keyword>
<feature type="transmembrane region" description="Helical" evidence="1">
    <location>
        <begin position="118"/>
        <end position="141"/>
    </location>
</feature>
<dbReference type="InterPro" id="IPR021994">
    <property type="entry name" value="DUF3592"/>
</dbReference>
<accession>A0A1C4EH98</accession>
<keyword evidence="1" id="KW-0812">Transmembrane</keyword>
<dbReference type="Proteomes" id="UP000242818">
    <property type="component" value="Unassembled WGS sequence"/>
</dbReference>
<dbReference type="AlphaFoldDB" id="A0A1C4EH98"/>
<name>A0A1C4EH98_9BACT</name>
<dbReference type="Pfam" id="PF12158">
    <property type="entry name" value="DUF3592"/>
    <property type="match status" value="1"/>
</dbReference>
<evidence type="ECO:0000259" key="2">
    <source>
        <dbReference type="Pfam" id="PF12158"/>
    </source>
</evidence>
<organism evidence="3 4">
    <name type="scientific">Chitinophaga costaii</name>
    <dbReference type="NCBI Taxonomy" id="1335309"/>
    <lineage>
        <taxon>Bacteria</taxon>
        <taxon>Pseudomonadati</taxon>
        <taxon>Bacteroidota</taxon>
        <taxon>Chitinophagia</taxon>
        <taxon>Chitinophagales</taxon>
        <taxon>Chitinophagaceae</taxon>
        <taxon>Chitinophaga</taxon>
    </lineage>
</organism>
<evidence type="ECO:0000313" key="4">
    <source>
        <dbReference type="Proteomes" id="UP000242818"/>
    </source>
</evidence>
<feature type="domain" description="DUF3592" evidence="2">
    <location>
        <begin position="41"/>
        <end position="112"/>
    </location>
</feature>
<sequence>MKNRSVILVFNIFLIIGLLFLGGALFIYFHVHSFKASAVKTTGVVEDLLSKSGGSSASSSHTTTYKPVIRYTDNAGATHHYVSNFSSNPPAYKVGESVDVYFDPKHPDDPTLGGWSEYFGAMVLGALGFVFSMVGGIAQVVTRLRRSGAESLKQKGQLVQADLVGVEINPYVMVNRIHPYVIRCAWKDPLTGITHSFKSGNVWSDPSAVLAQQKKLDVYIDGNNPKKYYVDIAFLD</sequence>
<evidence type="ECO:0000313" key="3">
    <source>
        <dbReference type="EMBL" id="SCC42944.1"/>
    </source>
</evidence>
<feature type="transmembrane region" description="Helical" evidence="1">
    <location>
        <begin position="7"/>
        <end position="29"/>
    </location>
</feature>
<dbReference type="EMBL" id="FMAR01000008">
    <property type="protein sequence ID" value="SCC42944.1"/>
    <property type="molecule type" value="Genomic_DNA"/>
</dbReference>
<protein>
    <recommendedName>
        <fullName evidence="2">DUF3592 domain-containing protein</fullName>
    </recommendedName>
</protein>
<gene>
    <name evidence="3" type="ORF">GA0116948_108111</name>
</gene>
<dbReference type="RefSeq" id="WP_089712735.1">
    <property type="nucleotide sequence ID" value="NZ_FMAR01000008.1"/>
</dbReference>